<dbReference type="GO" id="GO:0000155">
    <property type="term" value="F:phosphorelay sensor kinase activity"/>
    <property type="evidence" value="ECO:0007669"/>
    <property type="project" value="InterPro"/>
</dbReference>
<evidence type="ECO:0000256" key="2">
    <source>
        <dbReference type="ARBA" id="ARBA00012438"/>
    </source>
</evidence>
<dbReference type="CDD" id="cd00075">
    <property type="entry name" value="HATPase"/>
    <property type="match status" value="1"/>
</dbReference>
<dbReference type="PANTHER" id="PTHR43711:SF1">
    <property type="entry name" value="HISTIDINE KINASE 1"/>
    <property type="match status" value="1"/>
</dbReference>
<evidence type="ECO:0000256" key="1">
    <source>
        <dbReference type="ARBA" id="ARBA00000085"/>
    </source>
</evidence>
<dbReference type="SMART" id="SM00387">
    <property type="entry name" value="HATPase_c"/>
    <property type="match status" value="1"/>
</dbReference>
<organism evidence="7 8">
    <name type="scientific">Novosphingobium pentaromativorans</name>
    <dbReference type="NCBI Taxonomy" id="205844"/>
    <lineage>
        <taxon>Bacteria</taxon>
        <taxon>Pseudomonadati</taxon>
        <taxon>Pseudomonadota</taxon>
        <taxon>Alphaproteobacteria</taxon>
        <taxon>Sphingomonadales</taxon>
        <taxon>Sphingomonadaceae</taxon>
        <taxon>Novosphingobium</taxon>
    </lineage>
</organism>
<dbReference type="EC" id="2.7.13.3" evidence="2"/>
<proteinExistence type="predicted"/>
<dbReference type="InterPro" id="IPR050736">
    <property type="entry name" value="Sensor_HK_Regulatory"/>
</dbReference>
<dbReference type="PROSITE" id="PS50109">
    <property type="entry name" value="HIS_KIN"/>
    <property type="match status" value="1"/>
</dbReference>
<keyword evidence="3" id="KW-0808">Transferase</keyword>
<dbReference type="InterPro" id="IPR036097">
    <property type="entry name" value="HisK_dim/P_sf"/>
</dbReference>
<dbReference type="PRINTS" id="PR00344">
    <property type="entry name" value="BCTRLSENSOR"/>
</dbReference>
<gene>
    <name evidence="7" type="ORF">DI555_14350</name>
</gene>
<dbReference type="Gene3D" id="3.30.565.10">
    <property type="entry name" value="Histidine kinase-like ATPase, C-terminal domain"/>
    <property type="match status" value="1"/>
</dbReference>
<dbReference type="SUPFAM" id="SSF55874">
    <property type="entry name" value="ATPase domain of HSP90 chaperone/DNA topoisomerase II/histidine kinase"/>
    <property type="match status" value="1"/>
</dbReference>
<dbReference type="InterPro" id="IPR036890">
    <property type="entry name" value="HATPase_C_sf"/>
</dbReference>
<dbReference type="InterPro" id="IPR004358">
    <property type="entry name" value="Sig_transdc_His_kin-like_C"/>
</dbReference>
<name>A0A2W5NKC8_9SPHN</name>
<dbReference type="Pfam" id="PF02518">
    <property type="entry name" value="HATPase_c"/>
    <property type="match status" value="1"/>
</dbReference>
<dbReference type="PANTHER" id="PTHR43711">
    <property type="entry name" value="TWO-COMPONENT HISTIDINE KINASE"/>
    <property type="match status" value="1"/>
</dbReference>
<sequence>MLMEGSILARAVSDAQDRLLEADEPLAGLQERCGGELPGTIAVPELLELVRKARRYGFRLARAVSAHDGGDVITAWVEVEPQGLGEGCQIVVRNWQAAPAPVEDAASVERRRTMIDRHLAELSAQLDADQRVLAVLSESTELAAVAAAMGAGFGQHWTEFLPPEKVTHKQPLHWRLLDGSRVVVPGSRRTWRVSLVPHMRPGFDPAGFELLLVSDTPSVAARAAREPMEPMLRRSLVGHDLAPVLRQPISRIIANAETIRTRLAGPLPDAYAEYAGEIAGAGKLLLGLLEDLADLEVVETEGFTTAPDRVDLSELARQAAGILNVRAQEKAIVIEAPHLSETLPAVAEYRRVLQVLLNLIGNAIRYSPEGSHIWIRLESAGDRARITVADQGPGLSSEQQGKIFEKFERLGRSGDGGSGLGLYISRSLARAMGGDLLVDSAPGQGARFILDVPADPDA</sequence>
<feature type="domain" description="Histidine kinase" evidence="6">
    <location>
        <begin position="240"/>
        <end position="456"/>
    </location>
</feature>
<comment type="caution">
    <text evidence="7">The sequence shown here is derived from an EMBL/GenBank/DDBJ whole genome shotgun (WGS) entry which is preliminary data.</text>
</comment>
<dbReference type="InterPro" id="IPR003594">
    <property type="entry name" value="HATPase_dom"/>
</dbReference>
<evidence type="ECO:0000256" key="3">
    <source>
        <dbReference type="ARBA" id="ARBA00022679"/>
    </source>
</evidence>
<evidence type="ECO:0000313" key="7">
    <source>
        <dbReference type="EMBL" id="PZQ53911.1"/>
    </source>
</evidence>
<reference evidence="7 8" key="1">
    <citation type="submission" date="2017-08" db="EMBL/GenBank/DDBJ databases">
        <title>Infants hospitalized years apart are colonized by the same room-sourced microbial strains.</title>
        <authorList>
            <person name="Brooks B."/>
            <person name="Olm M.R."/>
            <person name="Firek B.A."/>
            <person name="Baker R."/>
            <person name="Thomas B.C."/>
            <person name="Morowitz M.J."/>
            <person name="Banfield J.F."/>
        </authorList>
    </citation>
    <scope>NUCLEOTIDE SEQUENCE [LARGE SCALE GENOMIC DNA]</scope>
    <source>
        <strain evidence="7">S2_005_002_R2_33</strain>
    </source>
</reference>
<evidence type="ECO:0000256" key="4">
    <source>
        <dbReference type="ARBA" id="ARBA00022777"/>
    </source>
</evidence>
<dbReference type="InterPro" id="IPR005467">
    <property type="entry name" value="His_kinase_dom"/>
</dbReference>
<protein>
    <recommendedName>
        <fullName evidence="2">histidine kinase</fullName>
        <ecNumber evidence="2">2.7.13.3</ecNumber>
    </recommendedName>
</protein>
<dbReference type="Proteomes" id="UP000249082">
    <property type="component" value="Unassembled WGS sequence"/>
</dbReference>
<comment type="catalytic activity">
    <reaction evidence="1">
        <text>ATP + protein L-histidine = ADP + protein N-phospho-L-histidine.</text>
        <dbReference type="EC" id="2.7.13.3"/>
    </reaction>
</comment>
<evidence type="ECO:0000259" key="6">
    <source>
        <dbReference type="PROSITE" id="PS50109"/>
    </source>
</evidence>
<evidence type="ECO:0000256" key="5">
    <source>
        <dbReference type="ARBA" id="ARBA00023012"/>
    </source>
</evidence>
<keyword evidence="4 7" id="KW-0418">Kinase</keyword>
<accession>A0A2W5NKC8</accession>
<dbReference type="SUPFAM" id="SSF47384">
    <property type="entry name" value="Homodimeric domain of signal transducing histidine kinase"/>
    <property type="match status" value="1"/>
</dbReference>
<evidence type="ECO:0000313" key="8">
    <source>
        <dbReference type="Proteomes" id="UP000249082"/>
    </source>
</evidence>
<dbReference type="EMBL" id="QFPX01000011">
    <property type="protein sequence ID" value="PZQ53911.1"/>
    <property type="molecule type" value="Genomic_DNA"/>
</dbReference>
<keyword evidence="5" id="KW-0902">Two-component regulatory system</keyword>
<dbReference type="AlphaFoldDB" id="A0A2W5NKC8"/>